<proteinExistence type="predicted"/>
<dbReference type="EMBL" id="BART01002395">
    <property type="protein sequence ID" value="GAG60973.1"/>
    <property type="molecule type" value="Genomic_DNA"/>
</dbReference>
<sequence>MTTYYEKEIICAICKNKSTYEMTSSFNAFGSCDLDTRPPEMQRSTMQYWTQRCPDCGYCAIDISVSEENMVEIVKSSKYQNQLKEDIDDLLTKILHFQEKLIASSDKKCIR</sequence>
<organism evidence="1">
    <name type="scientific">marine sediment metagenome</name>
    <dbReference type="NCBI Taxonomy" id="412755"/>
    <lineage>
        <taxon>unclassified sequences</taxon>
        <taxon>metagenomes</taxon>
        <taxon>ecological metagenomes</taxon>
    </lineage>
</organism>
<reference evidence="1" key="1">
    <citation type="journal article" date="2014" name="Front. Microbiol.">
        <title>High frequency of phylogenetically diverse reductive dehalogenase-homologous genes in deep subseafloor sedimentary metagenomes.</title>
        <authorList>
            <person name="Kawai M."/>
            <person name="Futagami T."/>
            <person name="Toyoda A."/>
            <person name="Takaki Y."/>
            <person name="Nishi S."/>
            <person name="Hori S."/>
            <person name="Arai W."/>
            <person name="Tsubouchi T."/>
            <person name="Morono Y."/>
            <person name="Uchiyama I."/>
            <person name="Ito T."/>
            <person name="Fujiyama A."/>
            <person name="Inagaki F."/>
            <person name="Takami H."/>
        </authorList>
    </citation>
    <scope>NUCLEOTIDE SEQUENCE</scope>
    <source>
        <strain evidence="1">Expedition CK06-06</strain>
    </source>
</reference>
<dbReference type="AlphaFoldDB" id="X0ZKW8"/>
<gene>
    <name evidence="1" type="ORF">S01H4_07346</name>
</gene>
<name>X0ZKW8_9ZZZZ</name>
<dbReference type="PROSITE" id="PS51257">
    <property type="entry name" value="PROKAR_LIPOPROTEIN"/>
    <property type="match status" value="1"/>
</dbReference>
<protein>
    <submittedName>
        <fullName evidence="1">Uncharacterized protein</fullName>
    </submittedName>
</protein>
<accession>X0ZKW8</accession>
<comment type="caution">
    <text evidence="1">The sequence shown here is derived from an EMBL/GenBank/DDBJ whole genome shotgun (WGS) entry which is preliminary data.</text>
</comment>
<evidence type="ECO:0000313" key="1">
    <source>
        <dbReference type="EMBL" id="GAG60973.1"/>
    </source>
</evidence>